<dbReference type="AlphaFoldDB" id="A0A2K2UDD0"/>
<dbReference type="Proteomes" id="UP000236197">
    <property type="component" value="Unassembled WGS sequence"/>
</dbReference>
<keyword evidence="2" id="KW-1133">Transmembrane helix</keyword>
<organism evidence="3 4">
    <name type="scientific">Enteroscipio rubneri</name>
    <dbReference type="NCBI Taxonomy" id="2070686"/>
    <lineage>
        <taxon>Bacteria</taxon>
        <taxon>Bacillati</taxon>
        <taxon>Actinomycetota</taxon>
        <taxon>Coriobacteriia</taxon>
        <taxon>Eggerthellales</taxon>
        <taxon>Eggerthellaceae</taxon>
        <taxon>Enteroscipio</taxon>
    </lineage>
</organism>
<keyword evidence="2" id="KW-0472">Membrane</keyword>
<gene>
    <name evidence="3" type="ORF">C2L71_04870</name>
</gene>
<accession>A0A2K2UDD0</accession>
<proteinExistence type="predicted"/>
<feature type="transmembrane region" description="Helical" evidence="2">
    <location>
        <begin position="89"/>
        <end position="110"/>
    </location>
</feature>
<name>A0A2K2UDD0_9ACTN</name>
<evidence type="ECO:0000313" key="3">
    <source>
        <dbReference type="EMBL" id="PNV68160.1"/>
    </source>
</evidence>
<feature type="region of interest" description="Disordered" evidence="1">
    <location>
        <begin position="35"/>
        <end position="55"/>
    </location>
</feature>
<evidence type="ECO:0000313" key="4">
    <source>
        <dbReference type="Proteomes" id="UP000236197"/>
    </source>
</evidence>
<keyword evidence="2" id="KW-0812">Transmembrane</keyword>
<evidence type="ECO:0000256" key="1">
    <source>
        <dbReference type="SAM" id="MobiDB-lite"/>
    </source>
</evidence>
<reference evidence="4" key="1">
    <citation type="submission" date="2018-01" db="EMBL/GenBank/DDBJ databases">
        <title>Rubneribacter badeniensis gen. nov., sp. nov., and Colonibacter rubneri, gen. nov., sp. nov., WGS of new members of the Eggerthellaceae.</title>
        <authorList>
            <person name="Danylec N."/>
            <person name="Stoll D.A."/>
            <person name="Doetsch A."/>
            <person name="Kulling S.E."/>
            <person name="Huch M."/>
        </authorList>
    </citation>
    <scope>NUCLEOTIDE SEQUENCE [LARGE SCALE GENOMIC DNA]</scope>
    <source>
        <strain evidence="4">ResAG-96</strain>
    </source>
</reference>
<protein>
    <submittedName>
        <fullName evidence="3">Uncharacterized protein</fullName>
    </submittedName>
</protein>
<keyword evidence="4" id="KW-1185">Reference proteome</keyword>
<feature type="compositionally biased region" description="Low complexity" evidence="1">
    <location>
        <begin position="39"/>
        <end position="50"/>
    </location>
</feature>
<sequence length="111" mass="12130">MKKYATKYLVEGTSALRLEAIETAEHEAEIIVFPGPYQSDHPSNPSSDSSCFGDHSKLGRIDRNVLRSQFVTELRSGDAAGKPFDRMNLLQATVGGFTLCATAFFGLFLAL</sequence>
<comment type="caution">
    <text evidence="3">The sequence shown here is derived from an EMBL/GenBank/DDBJ whole genome shotgun (WGS) entry which is preliminary data.</text>
</comment>
<dbReference type="EMBL" id="PPEK01000003">
    <property type="protein sequence ID" value="PNV68160.1"/>
    <property type="molecule type" value="Genomic_DNA"/>
</dbReference>
<dbReference type="RefSeq" id="WP_103264639.1">
    <property type="nucleotide sequence ID" value="NZ_CABMLE010000003.1"/>
</dbReference>
<evidence type="ECO:0000256" key="2">
    <source>
        <dbReference type="SAM" id="Phobius"/>
    </source>
</evidence>